<evidence type="ECO:0000313" key="3">
    <source>
        <dbReference type="Proteomes" id="UP000050761"/>
    </source>
</evidence>
<evidence type="ECO:0000256" key="1">
    <source>
        <dbReference type="SAM" id="MobiDB-lite"/>
    </source>
</evidence>
<dbReference type="GO" id="GO:0045944">
    <property type="term" value="P:positive regulation of transcription by RNA polymerase II"/>
    <property type="evidence" value="ECO:0007669"/>
    <property type="project" value="TreeGrafter"/>
</dbReference>
<organism evidence="3 4">
    <name type="scientific">Heligmosomoides polygyrus</name>
    <name type="common">Parasitic roundworm</name>
    <dbReference type="NCBI Taxonomy" id="6339"/>
    <lineage>
        <taxon>Eukaryota</taxon>
        <taxon>Metazoa</taxon>
        <taxon>Ecdysozoa</taxon>
        <taxon>Nematoda</taxon>
        <taxon>Chromadorea</taxon>
        <taxon>Rhabditida</taxon>
        <taxon>Rhabditina</taxon>
        <taxon>Rhabditomorpha</taxon>
        <taxon>Strongyloidea</taxon>
        <taxon>Heligmosomidae</taxon>
        <taxon>Heligmosomoides</taxon>
    </lineage>
</organism>
<dbReference type="GO" id="GO:0044545">
    <property type="term" value="C:NSL complex"/>
    <property type="evidence" value="ECO:0007669"/>
    <property type="project" value="TreeGrafter"/>
</dbReference>
<feature type="region of interest" description="Disordered" evidence="1">
    <location>
        <begin position="237"/>
        <end position="265"/>
    </location>
</feature>
<reference evidence="2 3" key="1">
    <citation type="submission" date="2018-11" db="EMBL/GenBank/DDBJ databases">
        <authorList>
            <consortium name="Pathogen Informatics"/>
        </authorList>
    </citation>
    <scope>NUCLEOTIDE SEQUENCE [LARGE SCALE GENOMIC DNA]</scope>
</reference>
<sequence length="265" mass="29390">MGNPASVMIRLKIDDTFTATVSDIFFAAVGMISRAVKKIVREHKQKRIVLVGWGTTCCFNHVVLNTVPGVSSIIDLAYPLLTVDGSRGYIVRRIFTSQEPDDDILLTYCPTLFVVGAEACDYHPGAMKMMRSNMIMPTGLVVIGHANNNLLVSCSTLTKLRITQRVVNRCVVEQICDFLAMEWTKRERSRLTPTPLNDIFKIDLTQLKIEAGNEKALRWSEERQILANAFKEPRLPLKSGSDTASTAPGHIESPNLLDPASISLT</sequence>
<dbReference type="AlphaFoldDB" id="A0A183FZ45"/>
<dbReference type="PANTHER" id="PTHR13136">
    <property type="entry name" value="TESTIS DEVELOPMENT PROTEIN PRTD"/>
    <property type="match status" value="1"/>
</dbReference>
<evidence type="ECO:0000313" key="4">
    <source>
        <dbReference type="WBParaSite" id="HPBE_0001398801-mRNA-1"/>
    </source>
</evidence>
<reference evidence="4" key="2">
    <citation type="submission" date="2019-09" db="UniProtKB">
        <authorList>
            <consortium name="WormBaseParasite"/>
        </authorList>
    </citation>
    <scope>IDENTIFICATION</scope>
</reference>
<evidence type="ECO:0000313" key="2">
    <source>
        <dbReference type="EMBL" id="VDO98117.1"/>
    </source>
</evidence>
<accession>A0A183FZ45</accession>
<gene>
    <name evidence="2" type="ORF">HPBE_LOCUS13989</name>
</gene>
<protein>
    <submittedName>
        <fullName evidence="4">Asparaginase</fullName>
    </submittedName>
</protein>
<dbReference type="OrthoDB" id="5832844at2759"/>
<accession>A0A3P8AMF7</accession>
<dbReference type="Proteomes" id="UP000050761">
    <property type="component" value="Unassembled WGS sequence"/>
</dbReference>
<dbReference type="InterPro" id="IPR026555">
    <property type="entry name" value="NSL3/Tex30"/>
</dbReference>
<name>A0A183FZ45_HELPZ</name>
<dbReference type="PANTHER" id="PTHR13136:SF16">
    <property type="entry name" value="KAT8 REGULATORY NSL COMPLEX SUBUNIT 3"/>
    <property type="match status" value="1"/>
</dbReference>
<proteinExistence type="predicted"/>
<dbReference type="EMBL" id="UZAH01028157">
    <property type="protein sequence ID" value="VDO98117.1"/>
    <property type="molecule type" value="Genomic_DNA"/>
</dbReference>
<keyword evidence="3" id="KW-1185">Reference proteome</keyword>
<dbReference type="WBParaSite" id="HPBE_0001398801-mRNA-1">
    <property type="protein sequence ID" value="HPBE_0001398801-mRNA-1"/>
    <property type="gene ID" value="HPBE_0001398801"/>
</dbReference>